<dbReference type="Proteomes" id="UP001281147">
    <property type="component" value="Unassembled WGS sequence"/>
</dbReference>
<reference evidence="1" key="1">
    <citation type="submission" date="2023-07" db="EMBL/GenBank/DDBJ databases">
        <title>Black Yeasts Isolated from many extreme environments.</title>
        <authorList>
            <person name="Coleine C."/>
            <person name="Stajich J.E."/>
            <person name="Selbmann L."/>
        </authorList>
    </citation>
    <scope>NUCLEOTIDE SEQUENCE</scope>
    <source>
        <strain evidence="1">CCFEE 5714</strain>
    </source>
</reference>
<gene>
    <name evidence="1" type="ORF">LTR37_001406</name>
</gene>
<accession>A0ACC3NW06</accession>
<comment type="caution">
    <text evidence="1">The sequence shown here is derived from an EMBL/GenBank/DDBJ whole genome shotgun (WGS) entry which is preliminary data.</text>
</comment>
<name>A0ACC3NW06_9PEZI</name>
<keyword evidence="2" id="KW-1185">Reference proteome</keyword>
<evidence type="ECO:0000313" key="2">
    <source>
        <dbReference type="Proteomes" id="UP001281147"/>
    </source>
</evidence>
<proteinExistence type="predicted"/>
<dbReference type="EMBL" id="JAUTXU010000007">
    <property type="protein sequence ID" value="KAK3723922.1"/>
    <property type="molecule type" value="Genomic_DNA"/>
</dbReference>
<evidence type="ECO:0000313" key="1">
    <source>
        <dbReference type="EMBL" id="KAK3723922.1"/>
    </source>
</evidence>
<organism evidence="1 2">
    <name type="scientific">Vermiconidia calcicola</name>
    <dbReference type="NCBI Taxonomy" id="1690605"/>
    <lineage>
        <taxon>Eukaryota</taxon>
        <taxon>Fungi</taxon>
        <taxon>Dikarya</taxon>
        <taxon>Ascomycota</taxon>
        <taxon>Pezizomycotina</taxon>
        <taxon>Dothideomycetes</taxon>
        <taxon>Dothideomycetidae</taxon>
        <taxon>Mycosphaerellales</taxon>
        <taxon>Extremaceae</taxon>
        <taxon>Vermiconidia</taxon>
    </lineage>
</organism>
<sequence length="254" mass="29200">MGEYLRTAAEQKAVLDSRTDVDLQQVLDYCGLDSCRSKERSKIIEAIQEHDRQDREEYEATVAAEEAAFRQRKEQLRLQHLQGITAPTPAYLARLKNSNAAAAHYANVDFYRIPIELRNKIYEHVLPTQRLISNSISNSIVVAQKANVDGLPPLSLHFEPPILRTCQLLRYEALSSYYGRQSFRFVMHKTPMPRYYAINRDPEVRDNLHLALQWLEKLGGRFQHVRFLEVNVCRGFSKIKFALTGKTYSASGLS</sequence>
<protein>
    <submittedName>
        <fullName evidence="1">Uncharacterized protein</fullName>
    </submittedName>
</protein>